<dbReference type="SUPFAM" id="SSF82771">
    <property type="entry name" value="GIY-YIG endonuclease"/>
    <property type="match status" value="1"/>
</dbReference>
<reference evidence="2" key="1">
    <citation type="submission" date="2013-08" db="EMBL/GenBank/DDBJ databases">
        <authorList>
            <person name="Deng Y.-J."/>
            <person name="Xie B.-G."/>
            <person name="Jiang Y.-J."/>
            <person name="Wang Q.-F."/>
            <person name="Lan F.-S."/>
        </authorList>
    </citation>
    <scope>NUCLEOTIDE SEQUENCE</scope>
</reference>
<accession>V5RFB2</accession>
<evidence type="ECO:0000313" key="2">
    <source>
        <dbReference type="EMBL" id="AHB33536.1"/>
    </source>
</evidence>
<gene>
    <name evidence="2" type="primary">oi4cox1</name>
</gene>
<protein>
    <submittedName>
        <fullName evidence="2">GIY-YIG intron encoded protein</fullName>
    </submittedName>
</protein>
<dbReference type="SMART" id="SM00465">
    <property type="entry name" value="GIYc"/>
    <property type="match status" value="1"/>
</dbReference>
<dbReference type="RefSeq" id="YP_008964977.1">
    <property type="nucleotide sequence ID" value="NC_023117.1"/>
</dbReference>
<dbReference type="InterPro" id="IPR035901">
    <property type="entry name" value="GIY-YIG_endonuc_sf"/>
</dbReference>
<dbReference type="Pfam" id="PF01541">
    <property type="entry name" value="GIY-YIG"/>
    <property type="match status" value="1"/>
</dbReference>
<proteinExistence type="predicted"/>
<dbReference type="EMBL" id="KF545917">
    <property type="protein sequence ID" value="AHB33536.1"/>
    <property type="molecule type" value="Genomic_DNA"/>
</dbReference>
<dbReference type="AlphaFoldDB" id="V5RFB2"/>
<dbReference type="GeneID" id="17963080"/>
<dbReference type="InterPro" id="IPR000305">
    <property type="entry name" value="GIY-YIG_endonuc"/>
</dbReference>
<keyword evidence="2" id="KW-0496">Mitochondrion</keyword>
<dbReference type="InterPro" id="IPR003647">
    <property type="entry name" value="Intron_nuc_1_rpt"/>
</dbReference>
<sequence length="275" mass="31792">MPRIVFNDLHKKGTRTLIEDKLGLPHSKTQLRGVYIFTCLDTGQKYVGSSSQLALRLRGYLNKTHKDIGQLIPLIDKKGLVCFRLEVICLPYYPEFRPEIVLEQYFLLDPTFNLNTIKVANNPSGSTSKPLYMYNRDKSRLYYFTLQQKDFISKLNISHFSFTKHLTNGTYYLGKYLFLRELVDTAKVTVMTLSEIAIMLQQDRVKFNRSKPVNSLSKSILLINIESREEIVLESLGKCVKFFSSKGFPVSQKTIVKRLDTNISYHGYICKTFVK</sequence>
<organism evidence="2">
    <name type="scientific">Annulohypoxylon stygium</name>
    <dbReference type="NCBI Taxonomy" id="326628"/>
    <lineage>
        <taxon>Eukaryota</taxon>
        <taxon>Fungi</taxon>
        <taxon>Dikarya</taxon>
        <taxon>Ascomycota</taxon>
        <taxon>Pezizomycotina</taxon>
        <taxon>Sordariomycetes</taxon>
        <taxon>Xylariomycetidae</taxon>
        <taxon>Xylariales</taxon>
        <taxon>Hypoxylaceae</taxon>
        <taxon>Annulohypoxylon</taxon>
    </lineage>
</organism>
<feature type="domain" description="GIY-YIG" evidence="1">
    <location>
        <begin position="31"/>
        <end position="120"/>
    </location>
</feature>
<reference evidence="2" key="2">
    <citation type="submission" date="2013-12" db="EMBL/GenBank/DDBJ databases">
        <title>Mitochondrial Genome of Annulohypoxylon stygium, cohabitant fungus of Tremella fuciformis, reveals intron diversity.</title>
        <authorList>
            <person name="Hsiang T."/>
        </authorList>
    </citation>
    <scope>NUCLEOTIDE SEQUENCE</scope>
</reference>
<dbReference type="Gene3D" id="3.40.1440.10">
    <property type="entry name" value="GIY-YIG endonuclease"/>
    <property type="match status" value="1"/>
</dbReference>
<dbReference type="SMART" id="SM00497">
    <property type="entry name" value="IENR1"/>
    <property type="match status" value="2"/>
</dbReference>
<evidence type="ECO:0000259" key="1">
    <source>
        <dbReference type="SMART" id="SM00465"/>
    </source>
</evidence>
<name>V5RFB2_9PEZI</name>
<geneLocation type="mitochondrion" evidence="2"/>